<evidence type="ECO:0000259" key="1">
    <source>
        <dbReference type="Pfam" id="PF03417"/>
    </source>
</evidence>
<dbReference type="PANTHER" id="PTHR34180">
    <property type="entry name" value="PEPTIDASE C45"/>
    <property type="match status" value="1"/>
</dbReference>
<proteinExistence type="predicted"/>
<organism evidence="2 3">
    <name type="scientific">Siminovitchia acidinfaciens</name>
    <dbReference type="NCBI Taxonomy" id="2321395"/>
    <lineage>
        <taxon>Bacteria</taxon>
        <taxon>Bacillati</taxon>
        <taxon>Bacillota</taxon>
        <taxon>Bacilli</taxon>
        <taxon>Bacillales</taxon>
        <taxon>Bacillaceae</taxon>
        <taxon>Siminovitchia</taxon>
    </lineage>
</organism>
<comment type="caution">
    <text evidence="2">The sequence shown here is derived from an EMBL/GenBank/DDBJ whole genome shotgun (WGS) entry which is preliminary data.</text>
</comment>
<dbReference type="EMBL" id="QYTV02000001">
    <property type="protein sequence ID" value="RST76949.1"/>
    <property type="molecule type" value="Genomic_DNA"/>
</dbReference>
<evidence type="ECO:0000313" key="2">
    <source>
        <dbReference type="EMBL" id="RST76949.1"/>
    </source>
</evidence>
<dbReference type="AlphaFoldDB" id="A0A429Y664"/>
<dbReference type="Gene3D" id="3.60.60.10">
    <property type="entry name" value="Penicillin V Acylase, Chain A"/>
    <property type="match status" value="1"/>
</dbReference>
<dbReference type="NCBIfam" id="NF040521">
    <property type="entry name" value="C45_proenzyme"/>
    <property type="match status" value="1"/>
</dbReference>
<keyword evidence="3" id="KW-1185">Reference proteome</keyword>
<dbReference type="PANTHER" id="PTHR34180:SF1">
    <property type="entry name" value="BETA-ALANYL-DOPAMINE_CARCININE HYDROLASE"/>
    <property type="match status" value="1"/>
</dbReference>
<dbReference type="Gene3D" id="1.10.10.2120">
    <property type="match status" value="1"/>
</dbReference>
<dbReference type="Proteomes" id="UP000287156">
    <property type="component" value="Unassembled WGS sequence"/>
</dbReference>
<protein>
    <recommendedName>
        <fullName evidence="1">Peptidase C45 hydrolase domain-containing protein</fullName>
    </recommendedName>
</protein>
<accession>A0A429Y664</accession>
<sequence>MIKQLYLEGTPREIGEKHGREGKEQIQVSLGTYEKLFYGFHQISWKEARNRGLDHLKAIEAYDPQLIEEMEGIAQGAGVDFEDILALNARSEIALTGHKDKILSDGCTSIAVTAPACDETIIGQNWDWKGSQIDSLLLLRIKQEGKPDITMVTEGGIIGKIGFNSAGVAVCLNALITDKKSNEVPIHLGLRAVLNSSSLHEALSRVNHGQMASAANFMIASHEGEGSSMAANVEVSPFGIDLLAEPNGISVHSNHILSQELLKNLNDLNNFKHTDSMIRKLRAEQLINTSLAKGETIDEESFKKWFTDKYNYPNSINHYPNENAPEHRRSETVFSIIMNLSKKKTQFCVGNPSIDAYVEI</sequence>
<reference evidence="2" key="1">
    <citation type="submission" date="2018-12" db="EMBL/GenBank/DDBJ databases">
        <authorList>
            <person name="Sun L."/>
            <person name="Chen Z."/>
        </authorList>
    </citation>
    <scope>NUCLEOTIDE SEQUENCE [LARGE SCALE GENOMIC DNA]</scope>
    <source>
        <strain evidence="2">3-2-2</strain>
    </source>
</reference>
<dbReference type="InterPro" id="IPR005079">
    <property type="entry name" value="Peptidase_C45_hydrolase"/>
</dbReference>
<gene>
    <name evidence="2" type="ORF">D4T97_000095</name>
</gene>
<feature type="domain" description="Peptidase C45 hydrolase" evidence="1">
    <location>
        <begin position="118"/>
        <end position="353"/>
    </location>
</feature>
<evidence type="ECO:0000313" key="3">
    <source>
        <dbReference type="Proteomes" id="UP000287156"/>
    </source>
</evidence>
<dbReference type="OrthoDB" id="8109453at2"/>
<dbReference type="Pfam" id="PF03417">
    <property type="entry name" value="AAT"/>
    <property type="match status" value="1"/>
</dbReference>
<dbReference type="InterPro" id="IPR047794">
    <property type="entry name" value="C45_proenzyme-like"/>
</dbReference>
<dbReference type="RefSeq" id="WP_126046480.1">
    <property type="nucleotide sequence ID" value="NZ_QYTV02000001.1"/>
</dbReference>
<dbReference type="InterPro" id="IPR047801">
    <property type="entry name" value="Peptidase_C45"/>
</dbReference>
<name>A0A429Y664_9BACI</name>